<proteinExistence type="evidence at transcript level"/>
<dbReference type="EMBL" id="AK220580">
    <property type="protein sequence ID" value="BAD94860.1"/>
    <property type="molecule type" value="mRNA"/>
</dbReference>
<dbReference type="Gene3D" id="3.80.10.10">
    <property type="entry name" value="Ribonuclease Inhibitor"/>
    <property type="match status" value="1"/>
</dbReference>
<sequence>MPVLHTLDIRDCRKLKQLPDEHLPSHLTSISLFFCCLEEDPMPTLERLVHLKELQLLFRSFSGRIMVCAGSGFPQLHKLKLSELDGLEEWIVEDGSMPQLHTLEIRRCPKLKKLPNGFPQLQNLELNELEEWEEWIVEDGSMPLLHTLRIWNCPKLKQLPDGLRFIYSLKNLTVPKRWKKRLSKGGEDYYKVQHIPSVEFY</sequence>
<gene>
    <name evidence="1" type="ordered locus">At1g58842</name>
</gene>
<dbReference type="SUPFAM" id="SSF52058">
    <property type="entry name" value="L domain-like"/>
    <property type="match status" value="1"/>
</dbReference>
<dbReference type="PANTHER" id="PTHR15140:SF37">
    <property type="entry name" value="UBIQUITIN-LIKE DOMAIN-CONTAINING PROTEIN"/>
    <property type="match status" value="1"/>
</dbReference>
<protein>
    <submittedName>
        <fullName evidence="1">Viral resistance protein</fullName>
    </submittedName>
</protein>
<organism evidence="1">
    <name type="scientific">Arabidopsis thaliana</name>
    <name type="common">Mouse-ear cress</name>
    <dbReference type="NCBI Taxonomy" id="3702"/>
    <lineage>
        <taxon>Eukaryota</taxon>
        <taxon>Viridiplantae</taxon>
        <taxon>Streptophyta</taxon>
        <taxon>Embryophyta</taxon>
        <taxon>Tracheophyta</taxon>
        <taxon>Spermatophyta</taxon>
        <taxon>Magnoliopsida</taxon>
        <taxon>eudicotyledons</taxon>
        <taxon>Gunneridae</taxon>
        <taxon>Pentapetalae</taxon>
        <taxon>rosids</taxon>
        <taxon>malvids</taxon>
        <taxon>Brassicales</taxon>
        <taxon>Brassicaceae</taxon>
        <taxon>Camelineae</taxon>
        <taxon>Arabidopsis</taxon>
    </lineage>
</organism>
<accession>Q570X7</accession>
<dbReference type="AlphaFoldDB" id="Q570X7"/>
<evidence type="ECO:0000313" key="1">
    <source>
        <dbReference type="EMBL" id="BAD94860.1"/>
    </source>
</evidence>
<dbReference type="InterPro" id="IPR032675">
    <property type="entry name" value="LRR_dom_sf"/>
</dbReference>
<reference evidence="1" key="1">
    <citation type="submission" date="2005-03" db="EMBL/GenBank/DDBJ databases">
        <title>Large-scale analysis of RIKEN Arabidopsis full-length (RAFL) cDNAs.</title>
        <authorList>
            <person name="Totoki Y."/>
            <person name="Seki M."/>
            <person name="Ishida J."/>
            <person name="Nakajima M."/>
            <person name="Enju A."/>
            <person name="Kamiya A."/>
            <person name="Narusaka M."/>
            <person name="Shin-i T."/>
            <person name="Nakagawa M."/>
            <person name="Sakamoto N."/>
            <person name="Oishi K."/>
            <person name="Kohara Y."/>
            <person name="Kobayashi M."/>
            <person name="Toyoda A."/>
            <person name="Sakaki Y."/>
            <person name="Sakurai T."/>
            <person name="Iida K."/>
            <person name="Akiyama K."/>
            <person name="Satou M."/>
            <person name="Toyoda T."/>
            <person name="Konagaya A."/>
            <person name="Carninci P."/>
            <person name="Kawai J."/>
            <person name="Hayashizaki Y."/>
            <person name="Shinozaki K."/>
        </authorList>
    </citation>
    <scope>NUCLEOTIDE SEQUENCE</scope>
</reference>
<dbReference type="PANTHER" id="PTHR15140">
    <property type="entry name" value="TUBULIN-SPECIFIC CHAPERONE E"/>
    <property type="match status" value="1"/>
</dbReference>
<name>Q570X7_ARATH</name>